<dbReference type="EMBL" id="BAABHA010000002">
    <property type="protein sequence ID" value="GAA4376613.1"/>
    <property type="molecule type" value="Genomic_DNA"/>
</dbReference>
<evidence type="ECO:0000313" key="1">
    <source>
        <dbReference type="EMBL" id="GAA4376613.1"/>
    </source>
</evidence>
<dbReference type="RefSeq" id="WP_345222060.1">
    <property type="nucleotide sequence ID" value="NZ_BAABHA010000002.1"/>
</dbReference>
<proteinExistence type="predicted"/>
<gene>
    <name evidence="1" type="ORF">GCM10023186_10640</name>
</gene>
<evidence type="ECO:0000313" key="2">
    <source>
        <dbReference type="Proteomes" id="UP001500454"/>
    </source>
</evidence>
<reference evidence="2" key="1">
    <citation type="journal article" date="2019" name="Int. J. Syst. Evol. Microbiol.">
        <title>The Global Catalogue of Microorganisms (GCM) 10K type strain sequencing project: providing services to taxonomists for standard genome sequencing and annotation.</title>
        <authorList>
            <consortium name="The Broad Institute Genomics Platform"/>
            <consortium name="The Broad Institute Genome Sequencing Center for Infectious Disease"/>
            <person name="Wu L."/>
            <person name="Ma J."/>
        </authorList>
    </citation>
    <scope>NUCLEOTIDE SEQUENCE [LARGE SCALE GENOMIC DNA]</scope>
    <source>
        <strain evidence="2">JCM 17924</strain>
    </source>
</reference>
<protein>
    <submittedName>
        <fullName evidence="1">Uncharacterized protein</fullName>
    </submittedName>
</protein>
<name>A0ABP8IW36_9BACT</name>
<keyword evidence="2" id="KW-1185">Reference proteome</keyword>
<sequence>MAKPSTSVFNQFPPDFFERLAPCMNLCGMACMQLFTRPTDPLPMEVTALTGLDLMQTRLISAINSTEALERQFLEAPHLLYAYLLVGRLALESPLAQPIMRYLRQDVDFDEQQVEALHTHTLSFGAVLMEAVSKFMDQEEGDDPDLMRLQVEGLFARLADTLTVVDVMQELALQAAEPEEEPVLDMGFLEAQLHMIRLSVSITKLLPLLTRHPFAQALPGLSACPAAALDDMSARLQAAAPEEPISFTLPDLLLLYQATQVLAMALVSNVLDILHWQKAMAEPDAAEDAPAPFTADDFSRSQEIICSMIAGFVEFVQENFEDEPGMNEAREEVVALADLL</sequence>
<organism evidence="1 2">
    <name type="scientific">Hymenobacter koreensis</name>
    <dbReference type="NCBI Taxonomy" id="1084523"/>
    <lineage>
        <taxon>Bacteria</taxon>
        <taxon>Pseudomonadati</taxon>
        <taxon>Bacteroidota</taxon>
        <taxon>Cytophagia</taxon>
        <taxon>Cytophagales</taxon>
        <taxon>Hymenobacteraceae</taxon>
        <taxon>Hymenobacter</taxon>
    </lineage>
</organism>
<comment type="caution">
    <text evidence="1">The sequence shown here is derived from an EMBL/GenBank/DDBJ whole genome shotgun (WGS) entry which is preliminary data.</text>
</comment>
<dbReference type="Proteomes" id="UP001500454">
    <property type="component" value="Unassembled WGS sequence"/>
</dbReference>
<accession>A0ABP8IW36</accession>